<dbReference type="InterPro" id="IPR029021">
    <property type="entry name" value="Prot-tyrosine_phosphatase-like"/>
</dbReference>
<dbReference type="SUPFAM" id="SSF52799">
    <property type="entry name" value="(Phosphotyrosine protein) phosphatases II"/>
    <property type="match status" value="1"/>
</dbReference>
<sequence length="736" mass="80973">MAGAAVAVTSGTCRPRAVAARGAAQRPHPPAAGRPAPAAAARRQQRGRQHLAAMVEAPTAAAVSQQAAPLPQLPPLDEDYEANCAFTDFANWLIPGRVMLGRYPFVEPSRCRSRDVGEEQLRQLLSAGITVFISLQAEIPEQAAMRIGGVDGFVPYRASATLLATALSPPPSIEEVSALRTPDLDRFLPPRRHPAAWQQRKRIELDFAHCPIVDLGLPDPDRLRLLLADLTERLDQGQNLYVHCWGGRGRAGVVGACLLAHLYGLSADEALERVQRSFDTRKDGGRRSPETDEQHAFVREWIAQRQAQLGRVQWLALMASAFCAAVLVTRPSAAPPAWQRLTVEADSSQGADLQGLTREEAAARAAAQAAQTTEQLLSVLQGRPACVAAATTSPIAVHGWVRKAGALPMTLLDGPSTKERHQAYYRWRDFGNVSTQTTEVLVDGRPERVGVPPPLFPYCRVLVNHRYRTLYLKAPKTGSTSLLTLLGTCTGNEQTDKPTCFEPLLPMESRQEYGKLFADYFVWTVVRNPWARAVSSYRMLSRYIRSECKDLVGGWDTVCRDINHLPLIHDRNPGCTISKVQGEGFAMHHLIPQAPCLVTSSGEWATDYVVRTERLQEDMREVLNQMNARRQEGAPELDVEGTLGQLTNVNKVHIACEGLSTDLAAAAAAGTSRRHLLARPNRPDHIEAPERYCSEAQYYTGQHSHCFDAIRTYYAHDMQLFGLDTCLHQAQPASTA</sequence>
<organism evidence="4 5">
    <name type="scientific">Chlorella sorokiniana</name>
    <name type="common">Freshwater green alga</name>
    <dbReference type="NCBI Taxonomy" id="3076"/>
    <lineage>
        <taxon>Eukaryota</taxon>
        <taxon>Viridiplantae</taxon>
        <taxon>Chlorophyta</taxon>
        <taxon>core chlorophytes</taxon>
        <taxon>Trebouxiophyceae</taxon>
        <taxon>Chlorellales</taxon>
        <taxon>Chlorellaceae</taxon>
        <taxon>Chlorella clade</taxon>
        <taxon>Chlorella</taxon>
    </lineage>
</organism>
<evidence type="ECO:0000256" key="1">
    <source>
        <dbReference type="ARBA" id="ARBA00022801"/>
    </source>
</evidence>
<evidence type="ECO:0000313" key="5">
    <source>
        <dbReference type="Proteomes" id="UP000239899"/>
    </source>
</evidence>
<name>A0A2P6U3M5_CHLSO</name>
<dbReference type="InterPro" id="IPR000387">
    <property type="entry name" value="Tyr_Pase_dom"/>
</dbReference>
<keyword evidence="4" id="KW-0808">Transferase</keyword>
<dbReference type="EMBL" id="LHPG02000001">
    <property type="protein sequence ID" value="PRW60915.1"/>
    <property type="molecule type" value="Genomic_DNA"/>
</dbReference>
<gene>
    <name evidence="4" type="ORF">C2E21_0168</name>
</gene>
<dbReference type="PANTHER" id="PTHR23339">
    <property type="entry name" value="TYROSINE SPECIFIC PROTEIN PHOSPHATASE AND DUAL SPECIFICITY PROTEIN PHOSPHATASE"/>
    <property type="match status" value="1"/>
</dbReference>
<dbReference type="InterPro" id="IPR050561">
    <property type="entry name" value="PTP"/>
</dbReference>
<dbReference type="GO" id="GO:0016301">
    <property type="term" value="F:kinase activity"/>
    <property type="evidence" value="ECO:0007669"/>
    <property type="project" value="UniProtKB-KW"/>
</dbReference>
<dbReference type="SUPFAM" id="SSF52540">
    <property type="entry name" value="P-loop containing nucleoside triphosphate hydrolases"/>
    <property type="match status" value="1"/>
</dbReference>
<feature type="region of interest" description="Disordered" evidence="2">
    <location>
        <begin position="16"/>
        <end position="48"/>
    </location>
</feature>
<protein>
    <submittedName>
        <fullName evidence="4">MAP kinase phosphatase 6</fullName>
    </submittedName>
</protein>
<dbReference type="InterPro" id="IPR027417">
    <property type="entry name" value="P-loop_NTPase"/>
</dbReference>
<keyword evidence="1" id="KW-0378">Hydrolase</keyword>
<dbReference type="InterPro" id="IPR057023">
    <property type="entry name" value="PTP-SAK"/>
</dbReference>
<comment type="caution">
    <text evidence="4">The sequence shown here is derived from an EMBL/GenBank/DDBJ whole genome shotgun (WGS) entry which is preliminary data.</text>
</comment>
<evidence type="ECO:0000259" key="3">
    <source>
        <dbReference type="PROSITE" id="PS50056"/>
    </source>
</evidence>
<dbReference type="GO" id="GO:0016020">
    <property type="term" value="C:membrane"/>
    <property type="evidence" value="ECO:0007669"/>
    <property type="project" value="InterPro"/>
</dbReference>
<dbReference type="InterPro" id="IPR005331">
    <property type="entry name" value="Sulfotransferase"/>
</dbReference>
<feature type="domain" description="Tyrosine specific protein phosphatases" evidence="3">
    <location>
        <begin position="221"/>
        <end position="276"/>
    </location>
</feature>
<reference evidence="4 5" key="1">
    <citation type="journal article" date="2018" name="Plant J.">
        <title>Genome sequences of Chlorella sorokiniana UTEX 1602 and Micractinium conductrix SAG 241.80: implications to maltose excretion by a green alga.</title>
        <authorList>
            <person name="Arriola M.B."/>
            <person name="Velmurugan N."/>
            <person name="Zhang Y."/>
            <person name="Plunkett M.H."/>
            <person name="Hondzo H."/>
            <person name="Barney B.M."/>
        </authorList>
    </citation>
    <scope>NUCLEOTIDE SEQUENCE [LARGE SCALE GENOMIC DNA]</scope>
    <source>
        <strain evidence="5">UTEX 1602</strain>
    </source>
</reference>
<dbReference type="OrthoDB" id="48731at2759"/>
<accession>A0A2P6U3M5</accession>
<dbReference type="Gene3D" id="3.90.190.10">
    <property type="entry name" value="Protein tyrosine phosphatase superfamily"/>
    <property type="match status" value="1"/>
</dbReference>
<dbReference type="Pfam" id="PF22784">
    <property type="entry name" value="PTP-SAK"/>
    <property type="match status" value="1"/>
</dbReference>
<proteinExistence type="predicted"/>
<keyword evidence="4" id="KW-0418">Kinase</keyword>
<feature type="compositionally biased region" description="Low complexity" evidence="2">
    <location>
        <begin position="33"/>
        <end position="42"/>
    </location>
</feature>
<dbReference type="Pfam" id="PF03567">
    <property type="entry name" value="Sulfotransfer_2"/>
    <property type="match status" value="1"/>
</dbReference>
<dbReference type="STRING" id="3076.A0A2P6U3M5"/>
<keyword evidence="5" id="KW-1185">Reference proteome</keyword>
<evidence type="ECO:0000313" key="4">
    <source>
        <dbReference type="EMBL" id="PRW60915.1"/>
    </source>
</evidence>
<dbReference type="PROSITE" id="PS50056">
    <property type="entry name" value="TYR_PHOSPHATASE_2"/>
    <property type="match status" value="1"/>
</dbReference>
<dbReference type="GO" id="GO:0008146">
    <property type="term" value="F:sulfotransferase activity"/>
    <property type="evidence" value="ECO:0007669"/>
    <property type="project" value="InterPro"/>
</dbReference>
<dbReference type="GO" id="GO:0016791">
    <property type="term" value="F:phosphatase activity"/>
    <property type="evidence" value="ECO:0007669"/>
    <property type="project" value="UniProtKB-ARBA"/>
</dbReference>
<evidence type="ECO:0000256" key="2">
    <source>
        <dbReference type="SAM" id="MobiDB-lite"/>
    </source>
</evidence>
<dbReference type="AlphaFoldDB" id="A0A2P6U3M5"/>
<dbReference type="Proteomes" id="UP000239899">
    <property type="component" value="Unassembled WGS sequence"/>
</dbReference>